<dbReference type="Proteomes" id="UP000612352">
    <property type="component" value="Unassembled WGS sequence"/>
</dbReference>
<keyword evidence="2" id="KW-1185">Reference proteome</keyword>
<protein>
    <submittedName>
        <fullName evidence="1">Serine/threonine protein phosphatase</fullName>
    </submittedName>
</protein>
<dbReference type="EMBL" id="JAEDAJ010000008">
    <property type="protein sequence ID" value="MBK0332370.1"/>
    <property type="molecule type" value="Genomic_DNA"/>
</dbReference>
<comment type="caution">
    <text evidence="1">The sequence shown here is derived from an EMBL/GenBank/DDBJ whole genome shotgun (WGS) entry which is preliminary data.</text>
</comment>
<dbReference type="RefSeq" id="WP_200503264.1">
    <property type="nucleotide sequence ID" value="NZ_JAEDAJ010000008.1"/>
</dbReference>
<reference evidence="1 2" key="1">
    <citation type="submission" date="2020-12" db="EMBL/GenBank/DDBJ databases">
        <title>Brachybacterium sp. MASK1Z-5, whole genome shotgun sequence.</title>
        <authorList>
            <person name="Tuo L."/>
        </authorList>
    </citation>
    <scope>NUCLEOTIDE SEQUENCE [LARGE SCALE GENOMIC DNA]</scope>
    <source>
        <strain evidence="1 2">MASK1Z-5</strain>
    </source>
</reference>
<accession>A0ABS1BCJ3</accession>
<proteinExistence type="predicted"/>
<sequence length="132" mass="14465">MSTGASPRPDAADVFDHLRAEDGEHVGYMEMTADGGFVPYDLLWQRRGEPMDLDEAEAVLDGIGLRLLAEDWLLQEGAGWTRVRIREIDRDRVVVGRAIENMSGHVAKAIDLVGGIDVALPTDRLRLAGAAR</sequence>
<name>A0ABS1BCJ3_9MICO</name>
<gene>
    <name evidence="1" type="ORF">I8D64_13290</name>
</gene>
<evidence type="ECO:0000313" key="2">
    <source>
        <dbReference type="Proteomes" id="UP000612352"/>
    </source>
</evidence>
<evidence type="ECO:0000313" key="1">
    <source>
        <dbReference type="EMBL" id="MBK0332370.1"/>
    </source>
</evidence>
<organism evidence="1 2">
    <name type="scientific">Brachybacterium halotolerans</name>
    <dbReference type="NCBI Taxonomy" id="2795215"/>
    <lineage>
        <taxon>Bacteria</taxon>
        <taxon>Bacillati</taxon>
        <taxon>Actinomycetota</taxon>
        <taxon>Actinomycetes</taxon>
        <taxon>Micrococcales</taxon>
        <taxon>Dermabacteraceae</taxon>
        <taxon>Brachybacterium</taxon>
    </lineage>
</organism>